<dbReference type="PANTHER" id="PTHR13136">
    <property type="entry name" value="TESTIS DEVELOPMENT PROTEIN PRTD"/>
    <property type="match status" value="1"/>
</dbReference>
<evidence type="ECO:0000313" key="3">
    <source>
        <dbReference type="Proteomes" id="UP000649753"/>
    </source>
</evidence>
<keyword evidence="3" id="KW-1185">Reference proteome</keyword>
<dbReference type="EMBL" id="JADBEB010000001">
    <property type="protein sequence ID" value="MBE1487158.1"/>
    <property type="molecule type" value="Genomic_DNA"/>
</dbReference>
<dbReference type="Gene3D" id="3.40.50.1820">
    <property type="entry name" value="alpha/beta hydrolase"/>
    <property type="match status" value="1"/>
</dbReference>
<dbReference type="SUPFAM" id="SSF53474">
    <property type="entry name" value="alpha/beta-Hydrolases"/>
    <property type="match status" value="1"/>
</dbReference>
<gene>
    <name evidence="2" type="ORF">H4W31_002796</name>
</gene>
<dbReference type="InterPro" id="IPR029058">
    <property type="entry name" value="AB_hydrolase_fold"/>
</dbReference>
<dbReference type="InterPro" id="IPR026555">
    <property type="entry name" value="NSL3/Tex30"/>
</dbReference>
<dbReference type="Proteomes" id="UP000649753">
    <property type="component" value="Unassembled WGS sequence"/>
</dbReference>
<comment type="caution">
    <text evidence="2">The sequence shown here is derived from an EMBL/GenBank/DDBJ whole genome shotgun (WGS) entry which is preliminary data.</text>
</comment>
<feature type="domain" description="KANL3/Tex30 alpha/beta hydrolase-like" evidence="1">
    <location>
        <begin position="27"/>
        <end position="164"/>
    </location>
</feature>
<dbReference type="PANTHER" id="PTHR13136:SF11">
    <property type="entry name" value="TESTIS-EXPRESSED PROTEIN 30"/>
    <property type="match status" value="1"/>
</dbReference>
<evidence type="ECO:0000259" key="1">
    <source>
        <dbReference type="Pfam" id="PF20408"/>
    </source>
</evidence>
<accession>A0A927M2V2</accession>
<dbReference type="AlphaFoldDB" id="A0A927M2V2"/>
<reference evidence="2" key="1">
    <citation type="submission" date="2020-10" db="EMBL/GenBank/DDBJ databases">
        <title>Sequencing the genomes of 1000 actinobacteria strains.</title>
        <authorList>
            <person name="Klenk H.-P."/>
        </authorList>
    </citation>
    <scope>NUCLEOTIDE SEQUENCE</scope>
    <source>
        <strain evidence="2">DSM 46832</strain>
    </source>
</reference>
<protein>
    <submittedName>
        <fullName evidence="2">Alpha/beta-hydrolase family hydrolase</fullName>
    </submittedName>
</protein>
<sequence>MHRSNEFDTPRGPARVEVDLPHPEPATLLVLGHGAGGDVDAPDLVALRNAARDAGIGVARVTQPYRVAGRRAPAPAGHLDEAWTAVVEELLRRHRSVSNLVVGGRSSGARVACRTAVPLSASGVVALAFPLRPPRTPQRSRAAELETGLPTLVVNGDRDPFGVPSAGPRIRVEVRPGERHDLRRDPEGIAGVVVDWLRERGWVGAGHGGTPVSPYQGDRCSF</sequence>
<dbReference type="RefSeq" id="WP_318783186.1">
    <property type="nucleotide sequence ID" value="NZ_JADBEB010000001.1"/>
</dbReference>
<name>A0A927M2V2_9ACTN</name>
<dbReference type="InterPro" id="IPR046879">
    <property type="entry name" value="KANL3/Tex30_Abhydrolase"/>
</dbReference>
<organism evidence="2 3">
    <name type="scientific">Plantactinospora soyae</name>
    <dbReference type="NCBI Taxonomy" id="1544732"/>
    <lineage>
        <taxon>Bacteria</taxon>
        <taxon>Bacillati</taxon>
        <taxon>Actinomycetota</taxon>
        <taxon>Actinomycetes</taxon>
        <taxon>Micromonosporales</taxon>
        <taxon>Micromonosporaceae</taxon>
        <taxon>Plantactinospora</taxon>
    </lineage>
</organism>
<evidence type="ECO:0000313" key="2">
    <source>
        <dbReference type="EMBL" id="MBE1487158.1"/>
    </source>
</evidence>
<dbReference type="Pfam" id="PF20408">
    <property type="entry name" value="Abhydrolase_11"/>
    <property type="match status" value="1"/>
</dbReference>
<proteinExistence type="predicted"/>